<organism evidence="1 2">
    <name type="scientific">Byssothecium circinans</name>
    <dbReference type="NCBI Taxonomy" id="147558"/>
    <lineage>
        <taxon>Eukaryota</taxon>
        <taxon>Fungi</taxon>
        <taxon>Dikarya</taxon>
        <taxon>Ascomycota</taxon>
        <taxon>Pezizomycotina</taxon>
        <taxon>Dothideomycetes</taxon>
        <taxon>Pleosporomycetidae</taxon>
        <taxon>Pleosporales</taxon>
        <taxon>Massarineae</taxon>
        <taxon>Massarinaceae</taxon>
        <taxon>Byssothecium</taxon>
    </lineage>
</organism>
<proteinExistence type="predicted"/>
<name>A0A6A5U6H2_9PLEO</name>
<dbReference type="EMBL" id="ML976991">
    <property type="protein sequence ID" value="KAF1956707.1"/>
    <property type="molecule type" value="Genomic_DNA"/>
</dbReference>
<dbReference type="Proteomes" id="UP000800035">
    <property type="component" value="Unassembled WGS sequence"/>
</dbReference>
<keyword evidence="2" id="KW-1185">Reference proteome</keyword>
<reference evidence="1" key="1">
    <citation type="journal article" date="2020" name="Stud. Mycol.">
        <title>101 Dothideomycetes genomes: a test case for predicting lifestyles and emergence of pathogens.</title>
        <authorList>
            <person name="Haridas S."/>
            <person name="Albert R."/>
            <person name="Binder M."/>
            <person name="Bloem J."/>
            <person name="Labutti K."/>
            <person name="Salamov A."/>
            <person name="Andreopoulos B."/>
            <person name="Baker S."/>
            <person name="Barry K."/>
            <person name="Bills G."/>
            <person name="Bluhm B."/>
            <person name="Cannon C."/>
            <person name="Castanera R."/>
            <person name="Culley D."/>
            <person name="Daum C."/>
            <person name="Ezra D."/>
            <person name="Gonzalez J."/>
            <person name="Henrissat B."/>
            <person name="Kuo A."/>
            <person name="Liang C."/>
            <person name="Lipzen A."/>
            <person name="Lutzoni F."/>
            <person name="Magnuson J."/>
            <person name="Mondo S."/>
            <person name="Nolan M."/>
            <person name="Ohm R."/>
            <person name="Pangilinan J."/>
            <person name="Park H.-J."/>
            <person name="Ramirez L."/>
            <person name="Alfaro M."/>
            <person name="Sun H."/>
            <person name="Tritt A."/>
            <person name="Yoshinaga Y."/>
            <person name="Zwiers L.-H."/>
            <person name="Turgeon B."/>
            <person name="Goodwin S."/>
            <person name="Spatafora J."/>
            <person name="Crous P."/>
            <person name="Grigoriev I."/>
        </authorList>
    </citation>
    <scope>NUCLEOTIDE SEQUENCE</scope>
    <source>
        <strain evidence="1">CBS 675.92</strain>
    </source>
</reference>
<protein>
    <submittedName>
        <fullName evidence="1">Uncharacterized protein</fullName>
    </submittedName>
</protein>
<evidence type="ECO:0000313" key="1">
    <source>
        <dbReference type="EMBL" id="KAF1956707.1"/>
    </source>
</evidence>
<accession>A0A6A5U6H2</accession>
<sequence>MLSDWAFRRLAYLFLNQRDGTVPNRLLIEALMYKLASHKSFAGVDRERIHHFITGYAREVKEQQHQGLSIRQMLIRLIVRLNKCSLPNHGVMELMIPLASYIPANQWTLGLLQQIAQSGTRLSDTKFLKSFVAKAARQAKKMSTSLWNRIDRERYASALKICQELETVSVSLGAPMKADLKSLEARRQFDHILERASDAGIMPLPLRKPGRDMSVSERATVIHQLAHQYSLDRTRSHAQNWRSMHYMYRYLETHGQPIGRLFSQAMVRVCLIQPMAEQEFVSAKRLRFVCRLVTKAEGEEVARKIEQVFYVWRGDLILHARKTLLGIGEHRRAHVRTMKRQGLL</sequence>
<dbReference type="OrthoDB" id="5428038at2759"/>
<dbReference type="AlphaFoldDB" id="A0A6A5U6H2"/>
<gene>
    <name evidence="1" type="ORF">CC80DRAFT_472357</name>
</gene>
<evidence type="ECO:0000313" key="2">
    <source>
        <dbReference type="Proteomes" id="UP000800035"/>
    </source>
</evidence>